<dbReference type="EMBL" id="RAQU01000309">
    <property type="protein sequence ID" value="RKK01247.1"/>
    <property type="molecule type" value="Genomic_DNA"/>
</dbReference>
<dbReference type="Proteomes" id="UP000278036">
    <property type="component" value="Unassembled WGS sequence"/>
</dbReference>
<reference evidence="2 6" key="1">
    <citation type="submission" date="2018-09" db="EMBL/GenBank/DDBJ databases">
        <title>Roseomonas sp. nov., isolated from feces of Tibetan antelopes in the Qinghai-Tibet plateau, China.</title>
        <authorList>
            <person name="Tian Z."/>
        </authorList>
    </citation>
    <scope>NUCLEOTIDE SEQUENCE [LARGE SCALE GENOMIC DNA]</scope>
    <source>
        <strain evidence="3 5">Z23</strain>
        <strain evidence="2 6">Z24</strain>
    </source>
</reference>
<keyword evidence="5" id="KW-1185">Reference proteome</keyword>
<dbReference type="EMBL" id="RFLX01000097">
    <property type="protein sequence ID" value="RMI14640.1"/>
    <property type="molecule type" value="Genomic_DNA"/>
</dbReference>
<dbReference type="AlphaFoldDB" id="A0A3A9JCX8"/>
<protein>
    <submittedName>
        <fullName evidence="2">3-oxoacyl-ACP reductase</fullName>
    </submittedName>
</protein>
<dbReference type="EMBL" id="RFLX01000100">
    <property type="protein sequence ID" value="RMI14595.1"/>
    <property type="molecule type" value="Genomic_DNA"/>
</dbReference>
<evidence type="ECO:0000313" key="4">
    <source>
        <dbReference type="EMBL" id="RMI14640.1"/>
    </source>
</evidence>
<dbReference type="Gene3D" id="3.40.50.720">
    <property type="entry name" value="NAD(P)-binding Rossmann-like Domain"/>
    <property type="match status" value="1"/>
</dbReference>
<dbReference type="SUPFAM" id="SSF51735">
    <property type="entry name" value="NAD(P)-binding Rossmann-fold domains"/>
    <property type="match status" value="1"/>
</dbReference>
<evidence type="ECO:0000313" key="6">
    <source>
        <dbReference type="Proteomes" id="UP000278036"/>
    </source>
</evidence>
<evidence type="ECO:0000313" key="5">
    <source>
        <dbReference type="Proteomes" id="UP000274097"/>
    </source>
</evidence>
<evidence type="ECO:0000313" key="3">
    <source>
        <dbReference type="EMBL" id="RMI14595.1"/>
    </source>
</evidence>
<dbReference type="EMBL" id="RAQU01000295">
    <property type="protein sequence ID" value="RKK01314.1"/>
    <property type="molecule type" value="Genomic_DNA"/>
</dbReference>
<evidence type="ECO:0000313" key="2">
    <source>
        <dbReference type="EMBL" id="RKK01314.1"/>
    </source>
</evidence>
<accession>A0A3A9JCX8</accession>
<gene>
    <name evidence="2" type="ORF">D6Z83_25605</name>
    <name evidence="1" type="ORF">D6Z83_25970</name>
    <name evidence="4" type="ORF">EBE87_27590</name>
    <name evidence="3" type="ORF">EBE87_27660</name>
</gene>
<organism evidence="2 6">
    <name type="scientific">Teichococcus wenyumeiae</name>
    <dbReference type="NCBI Taxonomy" id="2478470"/>
    <lineage>
        <taxon>Bacteria</taxon>
        <taxon>Pseudomonadati</taxon>
        <taxon>Pseudomonadota</taxon>
        <taxon>Alphaproteobacteria</taxon>
        <taxon>Acetobacterales</taxon>
        <taxon>Roseomonadaceae</taxon>
        <taxon>Roseomonas</taxon>
    </lineage>
</organism>
<comment type="caution">
    <text evidence="2">The sequence shown here is derived from an EMBL/GenBank/DDBJ whole genome shotgun (WGS) entry which is preliminary data.</text>
</comment>
<evidence type="ECO:0000313" key="1">
    <source>
        <dbReference type="EMBL" id="RKK01247.1"/>
    </source>
</evidence>
<name>A0A3A9JCX8_9PROT</name>
<feature type="non-terminal residue" evidence="2">
    <location>
        <position position="33"/>
    </location>
</feature>
<dbReference type="InterPro" id="IPR036291">
    <property type="entry name" value="NAD(P)-bd_dom_sf"/>
</dbReference>
<sequence>MDLKIDGRVALVTGSSKGIGEGIARGLAREGAV</sequence>
<dbReference type="Proteomes" id="UP000274097">
    <property type="component" value="Unassembled WGS sequence"/>
</dbReference>
<proteinExistence type="predicted"/>